<proteinExistence type="predicted"/>
<feature type="transmembrane region" description="Helical" evidence="6">
    <location>
        <begin position="165"/>
        <end position="181"/>
    </location>
</feature>
<dbReference type="Proteomes" id="UP000537718">
    <property type="component" value="Unassembled WGS sequence"/>
</dbReference>
<feature type="domain" description="EamA" evidence="7">
    <location>
        <begin position="16"/>
        <end position="158"/>
    </location>
</feature>
<dbReference type="GO" id="GO:0005886">
    <property type="term" value="C:plasma membrane"/>
    <property type="evidence" value="ECO:0007669"/>
    <property type="project" value="UniProtKB-SubCell"/>
</dbReference>
<dbReference type="InterPro" id="IPR037185">
    <property type="entry name" value="EmrE-like"/>
</dbReference>
<feature type="domain" description="EamA" evidence="7">
    <location>
        <begin position="165"/>
        <end position="295"/>
    </location>
</feature>
<feature type="transmembrane region" description="Helical" evidence="6">
    <location>
        <begin position="222"/>
        <end position="246"/>
    </location>
</feature>
<evidence type="ECO:0000256" key="4">
    <source>
        <dbReference type="ARBA" id="ARBA00022989"/>
    </source>
</evidence>
<sequence>MLIKDKLAAGSNVRYLLAGFIPFVIWGCFAIPLRNIKGFPSEEILYYRIFTSLILIWTVILLFRRKQLNTDIAYVKAVSKKQRFTYLWQILCATVFLVLNWYTFIYAVNNVSLTSAAFAYMVCPLLTAFGGFVILKEKLSPLKLISLVVALISVVFLATGSLRDVIWSVIIAAFYAGYLVIQRKMQGIDKLNVLAVQFLVACLILLPFFICQYNGVPQSSWFWIHILIIAVLFTIIPLFLSLYSLIGIPSSTLGILIYINPIIAFAIAVFYFGESIDVHQVYAYVLLLFSVILFNWNLIRTIFTAKTLSNI</sequence>
<organism evidence="8 9">
    <name type="scientific">Pedobacter cryoconitis</name>
    <dbReference type="NCBI Taxonomy" id="188932"/>
    <lineage>
        <taxon>Bacteria</taxon>
        <taxon>Pseudomonadati</taxon>
        <taxon>Bacteroidota</taxon>
        <taxon>Sphingobacteriia</taxon>
        <taxon>Sphingobacteriales</taxon>
        <taxon>Sphingobacteriaceae</taxon>
        <taxon>Pedobacter</taxon>
    </lineage>
</organism>
<comment type="caution">
    <text evidence="8">The sequence shown here is derived from an EMBL/GenBank/DDBJ whole genome shotgun (WGS) entry which is preliminary data.</text>
</comment>
<dbReference type="RefSeq" id="WP_260319731.1">
    <property type="nucleotide sequence ID" value="NZ_JACHCF010000002.1"/>
</dbReference>
<keyword evidence="4 6" id="KW-1133">Transmembrane helix</keyword>
<evidence type="ECO:0000256" key="3">
    <source>
        <dbReference type="ARBA" id="ARBA00022692"/>
    </source>
</evidence>
<dbReference type="Gene3D" id="1.10.3730.20">
    <property type="match status" value="1"/>
</dbReference>
<dbReference type="Pfam" id="PF00892">
    <property type="entry name" value="EamA"/>
    <property type="match status" value="2"/>
</dbReference>
<keyword evidence="3 6" id="KW-0812">Transmembrane</keyword>
<accession>A0A7W9DIM1</accession>
<evidence type="ECO:0000313" key="9">
    <source>
        <dbReference type="Proteomes" id="UP000537718"/>
    </source>
</evidence>
<evidence type="ECO:0000313" key="8">
    <source>
        <dbReference type="EMBL" id="MBB5620241.1"/>
    </source>
</evidence>
<protein>
    <submittedName>
        <fullName evidence="8">Chloramphenicol-sensitive protein RarD</fullName>
    </submittedName>
</protein>
<evidence type="ECO:0000256" key="1">
    <source>
        <dbReference type="ARBA" id="ARBA00004651"/>
    </source>
</evidence>
<gene>
    <name evidence="8" type="ORF">HDE69_001279</name>
</gene>
<dbReference type="InterPro" id="IPR050638">
    <property type="entry name" value="AA-Vitamin_Transporters"/>
</dbReference>
<dbReference type="InterPro" id="IPR000620">
    <property type="entry name" value="EamA_dom"/>
</dbReference>
<feature type="transmembrane region" description="Helical" evidence="6">
    <location>
        <begin position="142"/>
        <end position="159"/>
    </location>
</feature>
<feature type="transmembrane region" description="Helical" evidence="6">
    <location>
        <begin position="253"/>
        <end position="273"/>
    </location>
</feature>
<feature type="transmembrane region" description="Helical" evidence="6">
    <location>
        <begin position="279"/>
        <end position="299"/>
    </location>
</feature>
<dbReference type="PANTHER" id="PTHR32322">
    <property type="entry name" value="INNER MEMBRANE TRANSPORTER"/>
    <property type="match status" value="1"/>
</dbReference>
<evidence type="ECO:0000259" key="7">
    <source>
        <dbReference type="Pfam" id="PF00892"/>
    </source>
</evidence>
<evidence type="ECO:0000256" key="2">
    <source>
        <dbReference type="ARBA" id="ARBA00022475"/>
    </source>
</evidence>
<evidence type="ECO:0000256" key="5">
    <source>
        <dbReference type="ARBA" id="ARBA00023136"/>
    </source>
</evidence>
<feature type="transmembrane region" description="Helical" evidence="6">
    <location>
        <begin position="45"/>
        <end position="63"/>
    </location>
</feature>
<keyword evidence="2" id="KW-1003">Cell membrane</keyword>
<dbReference type="SUPFAM" id="SSF103481">
    <property type="entry name" value="Multidrug resistance efflux transporter EmrE"/>
    <property type="match status" value="2"/>
</dbReference>
<dbReference type="AlphaFoldDB" id="A0A7W9DIM1"/>
<dbReference type="EMBL" id="JACHCF010000002">
    <property type="protein sequence ID" value="MBB5620241.1"/>
    <property type="molecule type" value="Genomic_DNA"/>
</dbReference>
<feature type="transmembrane region" description="Helical" evidence="6">
    <location>
        <begin position="12"/>
        <end position="33"/>
    </location>
</feature>
<name>A0A7W9DIM1_9SPHI</name>
<feature type="transmembrane region" description="Helical" evidence="6">
    <location>
        <begin position="193"/>
        <end position="210"/>
    </location>
</feature>
<evidence type="ECO:0000256" key="6">
    <source>
        <dbReference type="SAM" id="Phobius"/>
    </source>
</evidence>
<dbReference type="PANTHER" id="PTHR32322:SF18">
    <property type="entry name" value="S-ADENOSYLMETHIONINE_S-ADENOSYLHOMOCYSTEINE TRANSPORTER"/>
    <property type="match status" value="1"/>
</dbReference>
<keyword evidence="5 6" id="KW-0472">Membrane</keyword>
<comment type="subcellular location">
    <subcellularLocation>
        <location evidence="1">Cell membrane</location>
        <topology evidence="1">Multi-pass membrane protein</topology>
    </subcellularLocation>
</comment>
<feature type="transmembrane region" description="Helical" evidence="6">
    <location>
        <begin position="117"/>
        <end position="135"/>
    </location>
</feature>
<feature type="transmembrane region" description="Helical" evidence="6">
    <location>
        <begin position="84"/>
        <end position="105"/>
    </location>
</feature>
<reference evidence="8 9" key="1">
    <citation type="submission" date="2020-08" db="EMBL/GenBank/DDBJ databases">
        <title>Genomic Encyclopedia of Type Strains, Phase IV (KMG-V): Genome sequencing to study the core and pangenomes of soil and plant-associated prokaryotes.</title>
        <authorList>
            <person name="Whitman W."/>
        </authorList>
    </citation>
    <scope>NUCLEOTIDE SEQUENCE [LARGE SCALE GENOMIC DNA]</scope>
    <source>
        <strain evidence="8 9">MP7CTX6</strain>
    </source>
</reference>